<dbReference type="Proteomes" id="UP001162640">
    <property type="component" value="Unassembled WGS sequence"/>
</dbReference>
<organism evidence="1 2">
    <name type="scientific">Triparma laevis f. inornata</name>
    <dbReference type="NCBI Taxonomy" id="1714386"/>
    <lineage>
        <taxon>Eukaryota</taxon>
        <taxon>Sar</taxon>
        <taxon>Stramenopiles</taxon>
        <taxon>Ochrophyta</taxon>
        <taxon>Bolidophyceae</taxon>
        <taxon>Parmales</taxon>
        <taxon>Triparmaceae</taxon>
        <taxon>Triparma</taxon>
    </lineage>
</organism>
<dbReference type="SUPFAM" id="SSF53254">
    <property type="entry name" value="Phosphoglycerate mutase-like"/>
    <property type="match status" value="1"/>
</dbReference>
<dbReference type="InterPro" id="IPR029033">
    <property type="entry name" value="His_PPase_superfam"/>
</dbReference>
<dbReference type="Gene3D" id="3.40.50.1240">
    <property type="entry name" value="Phosphoglycerate mutase-like"/>
    <property type="match status" value="1"/>
</dbReference>
<name>A0A9W7AMS5_9STRA</name>
<dbReference type="EMBL" id="BLQM01000196">
    <property type="protein sequence ID" value="GMH74534.1"/>
    <property type="molecule type" value="Genomic_DNA"/>
</dbReference>
<evidence type="ECO:0000313" key="1">
    <source>
        <dbReference type="EMBL" id="GMH74534.1"/>
    </source>
</evidence>
<protein>
    <submittedName>
        <fullName evidence="1">Uncharacterized protein</fullName>
    </submittedName>
</protein>
<accession>A0A9W7AMS5</accession>
<dbReference type="AlphaFoldDB" id="A0A9W7AMS5"/>
<gene>
    <name evidence="1" type="ORF">TL16_g06492</name>
</gene>
<proteinExistence type="predicted"/>
<comment type="caution">
    <text evidence="1">The sequence shown here is derived from an EMBL/GenBank/DDBJ whole genome shotgun (WGS) entry which is preliminary data.</text>
</comment>
<sequence>MPAGSASDLVTACKATGITHACLVRHASSAPLREGAAKRAEKVCVVFSGAPTTGSSTIKCASSPPKGINQCEAASSAWFKSLDLRAILSSPARRASETAMRMMAAYEEDGKPVDSLYLRMVASSHPAGMSEVCESLFETMGYGPLRTFFAAEGGEQAFQEYGDNVCAEMSTTMTGPSFGEAGSAGTCIALFGHAVFLNAIAFKIAQASNMNDENKDKLLDLDLGETEGIYINLEDGSFEKKVTPPPPAAEEA</sequence>
<evidence type="ECO:0000313" key="2">
    <source>
        <dbReference type="Proteomes" id="UP001162640"/>
    </source>
</evidence>
<reference evidence="2" key="1">
    <citation type="journal article" date="2023" name="Commun. Biol.">
        <title>Genome analysis of Parmales, the sister group of diatoms, reveals the evolutionary specialization of diatoms from phago-mixotrophs to photoautotrophs.</title>
        <authorList>
            <person name="Ban H."/>
            <person name="Sato S."/>
            <person name="Yoshikawa S."/>
            <person name="Yamada K."/>
            <person name="Nakamura Y."/>
            <person name="Ichinomiya M."/>
            <person name="Sato N."/>
            <person name="Blanc-Mathieu R."/>
            <person name="Endo H."/>
            <person name="Kuwata A."/>
            <person name="Ogata H."/>
        </authorList>
    </citation>
    <scope>NUCLEOTIDE SEQUENCE [LARGE SCALE GENOMIC DNA]</scope>
</reference>